<evidence type="ECO:0008006" key="5">
    <source>
        <dbReference type="Google" id="ProtNLM"/>
    </source>
</evidence>
<dbReference type="InterPro" id="IPR010994">
    <property type="entry name" value="RuvA_2-like"/>
</dbReference>
<dbReference type="EMBL" id="MGDD01000234">
    <property type="protein sequence ID" value="OGL44226.1"/>
    <property type="molecule type" value="Genomic_DNA"/>
</dbReference>
<comment type="caution">
    <text evidence="3">The sequence shown here is derived from an EMBL/GenBank/DDBJ whole genome shotgun (WGS) entry which is preliminary data.</text>
</comment>
<evidence type="ECO:0000313" key="4">
    <source>
        <dbReference type="Proteomes" id="UP000179266"/>
    </source>
</evidence>
<dbReference type="Gene3D" id="1.10.150.320">
    <property type="entry name" value="Photosystem II 12 kDa extrinsic protein"/>
    <property type="match status" value="1"/>
</dbReference>
<dbReference type="GO" id="GO:0015628">
    <property type="term" value="P:protein secretion by the type II secretion system"/>
    <property type="evidence" value="ECO:0007669"/>
    <property type="project" value="TreeGrafter"/>
</dbReference>
<feature type="signal peptide" evidence="2">
    <location>
        <begin position="1"/>
        <end position="30"/>
    </location>
</feature>
<dbReference type="InterPro" id="IPR051675">
    <property type="entry name" value="Endo/Exo/Phosphatase_dom_1"/>
</dbReference>
<organism evidence="3 4">
    <name type="scientific">Candidatus Schekmanbacteria bacterium RBG_13_48_7</name>
    <dbReference type="NCBI Taxonomy" id="1817878"/>
    <lineage>
        <taxon>Bacteria</taxon>
        <taxon>Candidatus Schekmaniibacteriota</taxon>
    </lineage>
</organism>
<dbReference type="InterPro" id="IPR004509">
    <property type="entry name" value="Competence_ComEA_HhH"/>
</dbReference>
<evidence type="ECO:0000256" key="1">
    <source>
        <dbReference type="SAM" id="MobiDB-lite"/>
    </source>
</evidence>
<sequence>MMHQKALRIMPLLVLCMVFFIIASSDHMNAATKVEGKLNINTATVSEFVLLPGIGPNKAATIIAYREENGPFEKIEDMINVKGIGRRTLQKLEAYLKLDGESDLHVEVITTTTKQDAPKTDPKSEEGTKK</sequence>
<dbReference type="Pfam" id="PF12836">
    <property type="entry name" value="HHH_3"/>
    <property type="match status" value="1"/>
</dbReference>
<accession>A0A1F7RRP7</accession>
<proteinExistence type="predicted"/>
<dbReference type="Proteomes" id="UP000179266">
    <property type="component" value="Unassembled WGS sequence"/>
</dbReference>
<dbReference type="GO" id="GO:0015627">
    <property type="term" value="C:type II protein secretion system complex"/>
    <property type="evidence" value="ECO:0007669"/>
    <property type="project" value="TreeGrafter"/>
</dbReference>
<protein>
    <recommendedName>
        <fullName evidence="5">Competence protein ComEA</fullName>
    </recommendedName>
</protein>
<feature type="compositionally biased region" description="Basic and acidic residues" evidence="1">
    <location>
        <begin position="116"/>
        <end position="130"/>
    </location>
</feature>
<evidence type="ECO:0000256" key="2">
    <source>
        <dbReference type="SAM" id="SignalP"/>
    </source>
</evidence>
<dbReference type="SUPFAM" id="SSF47781">
    <property type="entry name" value="RuvA domain 2-like"/>
    <property type="match status" value="1"/>
</dbReference>
<dbReference type="PANTHER" id="PTHR21180:SF32">
    <property type="entry name" value="ENDONUCLEASE_EXONUCLEASE_PHOSPHATASE FAMILY DOMAIN-CONTAINING PROTEIN 1"/>
    <property type="match status" value="1"/>
</dbReference>
<reference evidence="3 4" key="1">
    <citation type="journal article" date="2016" name="Nat. Commun.">
        <title>Thousands of microbial genomes shed light on interconnected biogeochemical processes in an aquifer system.</title>
        <authorList>
            <person name="Anantharaman K."/>
            <person name="Brown C.T."/>
            <person name="Hug L.A."/>
            <person name="Sharon I."/>
            <person name="Castelle C.J."/>
            <person name="Probst A.J."/>
            <person name="Thomas B.C."/>
            <person name="Singh A."/>
            <person name="Wilkins M.J."/>
            <person name="Karaoz U."/>
            <person name="Brodie E.L."/>
            <person name="Williams K.H."/>
            <person name="Hubbard S.S."/>
            <person name="Banfield J.F."/>
        </authorList>
    </citation>
    <scope>NUCLEOTIDE SEQUENCE [LARGE SCALE GENOMIC DNA]</scope>
</reference>
<dbReference type="PANTHER" id="PTHR21180">
    <property type="entry name" value="ENDONUCLEASE/EXONUCLEASE/PHOSPHATASE FAMILY DOMAIN-CONTAINING PROTEIN 1"/>
    <property type="match status" value="1"/>
</dbReference>
<name>A0A1F7RRP7_9BACT</name>
<keyword evidence="2" id="KW-0732">Signal</keyword>
<evidence type="ECO:0000313" key="3">
    <source>
        <dbReference type="EMBL" id="OGL44226.1"/>
    </source>
</evidence>
<feature type="region of interest" description="Disordered" evidence="1">
    <location>
        <begin position="110"/>
        <end position="130"/>
    </location>
</feature>
<gene>
    <name evidence="3" type="ORF">A2161_03225</name>
</gene>
<feature type="chain" id="PRO_5009532243" description="Competence protein ComEA" evidence="2">
    <location>
        <begin position="31"/>
        <end position="130"/>
    </location>
</feature>
<dbReference type="AlphaFoldDB" id="A0A1F7RRP7"/>
<dbReference type="NCBIfam" id="TIGR00426">
    <property type="entry name" value="competence protein ComEA helix-hairpin-helix repeat region"/>
    <property type="match status" value="1"/>
</dbReference>